<dbReference type="RefSeq" id="WP_353719873.1">
    <property type="nucleotide sequence ID" value="NZ_CP159289.1"/>
</dbReference>
<comment type="similarity">
    <text evidence="2">Belongs to the SusD family.</text>
</comment>
<feature type="domain" description="RagB/SusD" evidence="7">
    <location>
        <begin position="330"/>
        <end position="582"/>
    </location>
</feature>
<evidence type="ECO:0000259" key="8">
    <source>
        <dbReference type="Pfam" id="PF14322"/>
    </source>
</evidence>
<proteinExistence type="inferred from homology"/>
<protein>
    <submittedName>
        <fullName evidence="9">RagB/SusD family nutrient uptake outer membrane protein</fullName>
    </submittedName>
</protein>
<evidence type="ECO:0000256" key="1">
    <source>
        <dbReference type="ARBA" id="ARBA00004442"/>
    </source>
</evidence>
<keyword evidence="4" id="KW-0472">Membrane</keyword>
<comment type="subcellular location">
    <subcellularLocation>
        <location evidence="1">Cell outer membrane</location>
    </subcellularLocation>
</comment>
<organism evidence="9">
    <name type="scientific">Dyadobacter sp. 676</name>
    <dbReference type="NCBI Taxonomy" id="3088362"/>
    <lineage>
        <taxon>Bacteria</taxon>
        <taxon>Pseudomonadati</taxon>
        <taxon>Bacteroidota</taxon>
        <taxon>Cytophagia</taxon>
        <taxon>Cytophagales</taxon>
        <taxon>Spirosomataceae</taxon>
        <taxon>Dyadobacter</taxon>
    </lineage>
</organism>
<dbReference type="GO" id="GO:0009279">
    <property type="term" value="C:cell outer membrane"/>
    <property type="evidence" value="ECO:0007669"/>
    <property type="project" value="UniProtKB-SubCell"/>
</dbReference>
<dbReference type="InterPro" id="IPR012944">
    <property type="entry name" value="SusD_RagB_dom"/>
</dbReference>
<dbReference type="PROSITE" id="PS51257">
    <property type="entry name" value="PROKAR_LIPOPROTEIN"/>
    <property type="match status" value="1"/>
</dbReference>
<feature type="domain" description="SusD-like N-terminal" evidence="8">
    <location>
        <begin position="106"/>
        <end position="228"/>
    </location>
</feature>
<evidence type="ECO:0000259" key="7">
    <source>
        <dbReference type="Pfam" id="PF07980"/>
    </source>
</evidence>
<dbReference type="Pfam" id="PF14322">
    <property type="entry name" value="SusD-like_3"/>
    <property type="match status" value="1"/>
</dbReference>
<evidence type="ECO:0000256" key="3">
    <source>
        <dbReference type="ARBA" id="ARBA00022729"/>
    </source>
</evidence>
<evidence type="ECO:0000256" key="6">
    <source>
        <dbReference type="SAM" id="SignalP"/>
    </source>
</evidence>
<evidence type="ECO:0000256" key="5">
    <source>
        <dbReference type="ARBA" id="ARBA00023237"/>
    </source>
</evidence>
<evidence type="ECO:0000313" key="9">
    <source>
        <dbReference type="EMBL" id="XCH24558.1"/>
    </source>
</evidence>
<dbReference type="InterPro" id="IPR011990">
    <property type="entry name" value="TPR-like_helical_dom_sf"/>
</dbReference>
<evidence type="ECO:0000256" key="4">
    <source>
        <dbReference type="ARBA" id="ARBA00023136"/>
    </source>
</evidence>
<dbReference type="InterPro" id="IPR033985">
    <property type="entry name" value="SusD-like_N"/>
</dbReference>
<feature type="signal peptide" evidence="6">
    <location>
        <begin position="1"/>
        <end position="25"/>
    </location>
</feature>
<dbReference type="AlphaFoldDB" id="A0AAU8FL27"/>
<evidence type="ECO:0000256" key="2">
    <source>
        <dbReference type="ARBA" id="ARBA00006275"/>
    </source>
</evidence>
<reference evidence="9" key="1">
    <citation type="submission" date="2024-06" db="EMBL/GenBank/DDBJ databases">
        <title>Sequencing and assembly of the genome of Dyadobacter sp. strain 676, a symbiont of Cyamopsis tetragonoloba.</title>
        <authorList>
            <person name="Guro P."/>
            <person name="Sazanova A."/>
            <person name="Kuznetsova I."/>
            <person name="Belimov A."/>
            <person name="Safronova V."/>
        </authorList>
    </citation>
    <scope>NUCLEOTIDE SEQUENCE</scope>
    <source>
        <strain evidence="9">676</strain>
    </source>
</reference>
<dbReference type="SUPFAM" id="SSF48452">
    <property type="entry name" value="TPR-like"/>
    <property type="match status" value="1"/>
</dbReference>
<accession>A0AAU8FL27</accession>
<feature type="chain" id="PRO_5043470786" evidence="6">
    <location>
        <begin position="26"/>
        <end position="582"/>
    </location>
</feature>
<gene>
    <name evidence="9" type="ORF">ABV298_30395</name>
</gene>
<name>A0AAU8FL27_9BACT</name>
<dbReference type="EMBL" id="CP159289">
    <property type="protein sequence ID" value="XCH24558.1"/>
    <property type="molecule type" value="Genomic_DNA"/>
</dbReference>
<sequence length="582" mass="64560">MTSISTKKYTGFRWVMLLTAFMAGACSGELDQKPSTSITDANFWKSTSDLALACNYLYSYLPGHNQASTNVIFYQAAPFQDFYADDFFGNGGNSVSNGTQLVPASSPEWTGYYKLIAATNNIIEKAPLVNGDSAAVNKYVGEARFFRGFAYFELVKRFGDVPLILKTITESDPELLTPRTDREVVLEQIYADLNYAAAKCPSPDKQAAAEYGRITSTAALGLLSRVGLFEGTRQKYHSYGSPGKHLTIALGAAKAIIDGGKHGLYINAASKDSSYYYLFQYQAQGTSRLSAGTPTSVGSYAVNKEGILPKLYFGGGGVNVLSQFISNSLANRNYKATKHLVDQYLYADGLPKSKSPLAKPKELNTLTEFQNRDPRLGMTINNKNSYNPTPASGGGTWTLNVFYIPRKWLHYVDNANNGGFINFYTIRYAEILLNYAELLYELNGSISDAELDLTVNAIRNRASGNDPRKLAVLTNSFAQAHGLNIRDEIRREREIELAMEGFRYWDLIRWKTAEIELPKDVLGPRIFPAELQKGTAIPPLNADSVSIYERGRKFDPARDYLWPVPTREISLSGGIYTQNPNW</sequence>
<dbReference type="Pfam" id="PF07980">
    <property type="entry name" value="SusD_RagB"/>
    <property type="match status" value="1"/>
</dbReference>
<dbReference type="Gene3D" id="1.25.40.390">
    <property type="match status" value="1"/>
</dbReference>
<keyword evidence="3 6" id="KW-0732">Signal</keyword>
<keyword evidence="5" id="KW-0998">Cell outer membrane</keyword>